<evidence type="ECO:0008006" key="6">
    <source>
        <dbReference type="Google" id="ProtNLM"/>
    </source>
</evidence>
<evidence type="ECO:0000313" key="4">
    <source>
        <dbReference type="EMBL" id="AEH51472.1"/>
    </source>
</evidence>
<keyword evidence="5" id="KW-1185">Reference proteome</keyword>
<dbReference type="AlphaFoldDB" id="F7YUK0"/>
<dbReference type="EMBL" id="CP002351">
    <property type="protein sequence ID" value="AEH51472.1"/>
    <property type="molecule type" value="Genomic_DNA"/>
</dbReference>
<evidence type="ECO:0000256" key="1">
    <source>
        <dbReference type="ARBA" id="ARBA00004442"/>
    </source>
</evidence>
<sequence length="117" mass="13101" precursor="true">MKEGMSLFEVLVGMLLIAIVALIVMTGVGSVLTSMSATDSIDRASMLQIYTARRLYLLKRGSQITELANEINSSLSSQYPKIKQIEIESSNSFYRKFKVIIETKPGKEISFHVYQGF</sequence>
<protein>
    <recommendedName>
        <fullName evidence="6">Prepilin-type N-terminal cleavage/methylation domain-containing protein</fullName>
    </recommendedName>
</protein>
<dbReference type="STRING" id="688269.Theth_1412"/>
<gene>
    <name evidence="4" type="ORF">Theth_1412</name>
</gene>
<keyword evidence="3" id="KW-1133">Transmembrane helix</keyword>
<evidence type="ECO:0000256" key="2">
    <source>
        <dbReference type="ARBA" id="ARBA00023237"/>
    </source>
</evidence>
<keyword evidence="3" id="KW-0472">Membrane</keyword>
<dbReference type="HOGENOM" id="CLU_2082856_0_0_0"/>
<dbReference type="eggNOG" id="ENOG502ZH1U">
    <property type="taxonomic scope" value="Bacteria"/>
</dbReference>
<accession>F7YUK0</accession>
<dbReference type="GO" id="GO:0009279">
    <property type="term" value="C:cell outer membrane"/>
    <property type="evidence" value="ECO:0007669"/>
    <property type="project" value="UniProtKB-SubCell"/>
</dbReference>
<dbReference type="NCBIfam" id="TIGR02532">
    <property type="entry name" value="IV_pilin_GFxxxE"/>
    <property type="match status" value="1"/>
</dbReference>
<keyword evidence="3" id="KW-0812">Transmembrane</keyword>
<dbReference type="PATRIC" id="fig|688269.3.peg.1459"/>
<evidence type="ECO:0000313" key="5">
    <source>
        <dbReference type="Proteomes" id="UP000006804"/>
    </source>
</evidence>
<reference evidence="4 5" key="1">
    <citation type="submission" date="2010-11" db="EMBL/GenBank/DDBJ databases">
        <title>The complete genome of Thermotoga thermarum DSM 5069.</title>
        <authorList>
            <consortium name="US DOE Joint Genome Institute (JGI-PGF)"/>
            <person name="Lucas S."/>
            <person name="Copeland A."/>
            <person name="Lapidus A."/>
            <person name="Bruce D."/>
            <person name="Goodwin L."/>
            <person name="Pitluck S."/>
            <person name="Kyrpides N."/>
            <person name="Mavromatis K."/>
            <person name="Ivanova N."/>
            <person name="Zeytun A."/>
            <person name="Brettin T."/>
            <person name="Detter J.C."/>
            <person name="Tapia R."/>
            <person name="Han C."/>
            <person name="Land M."/>
            <person name="Hauser L."/>
            <person name="Markowitz V."/>
            <person name="Cheng J.-F."/>
            <person name="Hugenholtz P."/>
            <person name="Woyke T."/>
            <person name="Wu D."/>
            <person name="Spring S."/>
            <person name="Schroeder M."/>
            <person name="Brambilla E."/>
            <person name="Klenk H.-P."/>
            <person name="Eisen J.A."/>
        </authorList>
    </citation>
    <scope>NUCLEOTIDE SEQUENCE [LARGE SCALE GENOMIC DNA]</scope>
    <source>
        <strain evidence="4 5">DSM 5069</strain>
    </source>
</reference>
<organism evidence="4 5">
    <name type="scientific">Pseudothermotoga thermarum DSM 5069</name>
    <dbReference type="NCBI Taxonomy" id="688269"/>
    <lineage>
        <taxon>Bacteria</taxon>
        <taxon>Thermotogati</taxon>
        <taxon>Thermotogota</taxon>
        <taxon>Thermotogae</taxon>
        <taxon>Thermotogales</taxon>
        <taxon>Thermotogaceae</taxon>
        <taxon>Pseudothermotoga</taxon>
    </lineage>
</organism>
<name>F7YUK0_9THEM</name>
<keyword evidence="2" id="KW-0998">Cell outer membrane</keyword>
<evidence type="ECO:0000256" key="3">
    <source>
        <dbReference type="SAM" id="Phobius"/>
    </source>
</evidence>
<proteinExistence type="predicted"/>
<comment type="subcellular location">
    <subcellularLocation>
        <location evidence="1">Cell outer membrane</location>
    </subcellularLocation>
</comment>
<dbReference type="Proteomes" id="UP000006804">
    <property type="component" value="Chromosome"/>
</dbReference>
<feature type="transmembrane region" description="Helical" evidence="3">
    <location>
        <begin position="7"/>
        <end position="32"/>
    </location>
</feature>
<dbReference type="KEGG" id="tta:Theth_1412"/>
<dbReference type="InterPro" id="IPR012902">
    <property type="entry name" value="N_methyl_site"/>
</dbReference>